<keyword evidence="2" id="KW-1185">Reference proteome</keyword>
<dbReference type="EMBL" id="MLAK01000697">
    <property type="protein sequence ID" value="OHT07423.1"/>
    <property type="molecule type" value="Genomic_DNA"/>
</dbReference>
<reference evidence="1" key="1">
    <citation type="submission" date="2016-10" db="EMBL/GenBank/DDBJ databases">
        <authorList>
            <person name="Benchimol M."/>
            <person name="Almeida L.G."/>
            <person name="Vasconcelos A.T."/>
            <person name="Perreira-Neves A."/>
            <person name="Rosa I.A."/>
            <person name="Tasca T."/>
            <person name="Bogo M.R."/>
            <person name="de Souza W."/>
        </authorList>
    </citation>
    <scope>NUCLEOTIDE SEQUENCE [LARGE SCALE GENOMIC DNA]</scope>
    <source>
        <strain evidence="1">K</strain>
    </source>
</reference>
<evidence type="ECO:0000313" key="2">
    <source>
        <dbReference type="Proteomes" id="UP000179807"/>
    </source>
</evidence>
<comment type="caution">
    <text evidence="1">The sequence shown here is derived from an EMBL/GenBank/DDBJ whole genome shotgun (WGS) entry which is preliminary data.</text>
</comment>
<gene>
    <name evidence="1" type="ORF">TRFO_24380</name>
</gene>
<accession>A0A1J4K7R3</accession>
<dbReference type="AlphaFoldDB" id="A0A1J4K7R3"/>
<protein>
    <submittedName>
        <fullName evidence="1">Uncharacterized protein</fullName>
    </submittedName>
</protein>
<sequence length="323" mass="36984">MIDEPVPTQSKHYSPALNIPNTVDTIEYHEGFSIQSLHPQIGEIIQIFVSHLYISFQYPPVRDNKVFGSIYYTPNSDIAAIALHSGCLFIHSKLKQSTNPVRYSTVKNIYEVMAVSENDYAKTAQIIDIPSDLLIQGVTLRLYIDQSPLFFPSTTHNGYKSQENAQVEQFSMRIIDFNIVTMYDDPPHLVALDQYRRQTAEVPVYRVSLTGELGIQYSQVMFTQIFSRFNLARNTFKFFRFFFDCKNDRYEIIHEDGTSFSVVKLIERLTVEVIRAPNVPDECAIIVEGADMAEFGATRNGIVVRDMKFSPVTVLLLIPRKRT</sequence>
<dbReference type="RefSeq" id="XP_068360559.1">
    <property type="nucleotide sequence ID" value="XM_068503719.1"/>
</dbReference>
<evidence type="ECO:0000313" key="1">
    <source>
        <dbReference type="EMBL" id="OHT07423.1"/>
    </source>
</evidence>
<name>A0A1J4K7R3_9EUKA</name>
<proteinExistence type="predicted"/>
<dbReference type="OrthoDB" id="3596986at2759"/>
<dbReference type="Proteomes" id="UP000179807">
    <property type="component" value="Unassembled WGS sequence"/>
</dbReference>
<dbReference type="GeneID" id="94838423"/>
<organism evidence="1 2">
    <name type="scientific">Tritrichomonas foetus</name>
    <dbReference type="NCBI Taxonomy" id="1144522"/>
    <lineage>
        <taxon>Eukaryota</taxon>
        <taxon>Metamonada</taxon>
        <taxon>Parabasalia</taxon>
        <taxon>Tritrichomonadida</taxon>
        <taxon>Tritrichomonadidae</taxon>
        <taxon>Tritrichomonas</taxon>
    </lineage>
</organism>
<dbReference type="VEuPathDB" id="TrichDB:TRFO_24380"/>